<dbReference type="PRINTS" id="PR00032">
    <property type="entry name" value="HTHARAC"/>
</dbReference>
<dbReference type="InterPro" id="IPR050204">
    <property type="entry name" value="AraC_XylS_family_regulators"/>
</dbReference>
<evidence type="ECO:0000256" key="1">
    <source>
        <dbReference type="ARBA" id="ARBA00023015"/>
    </source>
</evidence>
<gene>
    <name evidence="6" type="ORF">QV13_11835</name>
</gene>
<keyword evidence="3" id="KW-0804">Transcription</keyword>
<proteinExistence type="predicted"/>
<dbReference type="InterPro" id="IPR018060">
    <property type="entry name" value="HTH_AraC"/>
</dbReference>
<dbReference type="InterPro" id="IPR018062">
    <property type="entry name" value="HTH_AraC-typ_CS"/>
</dbReference>
<accession>A0A1C2DVW2</accession>
<evidence type="ECO:0000313" key="7">
    <source>
        <dbReference type="Proteomes" id="UP000094412"/>
    </source>
</evidence>
<dbReference type="Pfam" id="PF14525">
    <property type="entry name" value="AraC_binding_2"/>
    <property type="match status" value="1"/>
</dbReference>
<evidence type="ECO:0000313" key="6">
    <source>
        <dbReference type="EMBL" id="OCX18902.1"/>
    </source>
</evidence>
<dbReference type="PANTHER" id="PTHR46796">
    <property type="entry name" value="HTH-TYPE TRANSCRIPTIONAL ACTIVATOR RHAS-RELATED"/>
    <property type="match status" value="1"/>
</dbReference>
<dbReference type="InterPro" id="IPR035418">
    <property type="entry name" value="AraC-bd_2"/>
</dbReference>
<dbReference type="InterPro" id="IPR009057">
    <property type="entry name" value="Homeodomain-like_sf"/>
</dbReference>
<dbReference type="STRING" id="1566387.QV13_11835"/>
<comment type="caution">
    <text evidence="6">The sequence shown here is derived from an EMBL/GenBank/DDBJ whole genome shotgun (WGS) entry which is preliminary data.</text>
</comment>
<dbReference type="GO" id="GO:0003700">
    <property type="term" value="F:DNA-binding transcription factor activity"/>
    <property type="evidence" value="ECO:0007669"/>
    <property type="project" value="InterPro"/>
</dbReference>
<evidence type="ECO:0000256" key="4">
    <source>
        <dbReference type="SAM" id="MobiDB-lite"/>
    </source>
</evidence>
<evidence type="ECO:0000256" key="2">
    <source>
        <dbReference type="ARBA" id="ARBA00023125"/>
    </source>
</evidence>
<feature type="domain" description="HTH araC/xylS-type" evidence="5">
    <location>
        <begin position="220"/>
        <end position="321"/>
    </location>
</feature>
<dbReference type="GO" id="GO:0043565">
    <property type="term" value="F:sequence-specific DNA binding"/>
    <property type="evidence" value="ECO:0007669"/>
    <property type="project" value="InterPro"/>
</dbReference>
<dbReference type="OrthoDB" id="4601794at2"/>
<feature type="region of interest" description="Disordered" evidence="4">
    <location>
        <begin position="318"/>
        <end position="343"/>
    </location>
</feature>
<name>A0A1C2DVW2_9HYPH</name>
<keyword evidence="2" id="KW-0238">DNA-binding</keyword>
<dbReference type="EMBL" id="MDEO01000031">
    <property type="protein sequence ID" value="OCX18902.1"/>
    <property type="molecule type" value="Genomic_DNA"/>
</dbReference>
<sequence length="343" mass="37389">MVKPDDTGPVRLRTDDLPERDRFATWREVYGRVIHQVEIEPLGGSVFQADLTLRSMHGVAVASGVSSAARYQSTPPLIAQSTDSIGLPIVLSGSGLIDQFGKETQVGPGETVVSSTVDPGSWSLPQGGAFTVLRVARELLAPLVPNLGSALGRRLPADTAALRLLVDYVKMFRTSELIDDPVLRHIVTTHIVDLAALAIGAGQDASEIAEQRGARAARLLTVKADIVENTGRFDMSIAALAVRHKLSPRHLHRLFEHEAVSLSEFVTDQRLSLTHRMLSDPRLAHLRISDIAFDAGFEDLSAFNRLFRKRFDGTPSEVRNRRRAAATSSGTPPFEVNPERIAT</sequence>
<dbReference type="InterPro" id="IPR020449">
    <property type="entry name" value="Tscrpt_reg_AraC-type_HTH"/>
</dbReference>
<dbReference type="RefSeq" id="WP_024924996.1">
    <property type="nucleotide sequence ID" value="NZ_MDEO01000031.1"/>
</dbReference>
<dbReference type="SMART" id="SM00342">
    <property type="entry name" value="HTH_ARAC"/>
    <property type="match status" value="1"/>
</dbReference>
<dbReference type="PROSITE" id="PS00041">
    <property type="entry name" value="HTH_ARAC_FAMILY_1"/>
    <property type="match status" value="1"/>
</dbReference>
<keyword evidence="1" id="KW-0805">Transcription regulation</keyword>
<evidence type="ECO:0000259" key="5">
    <source>
        <dbReference type="PROSITE" id="PS01124"/>
    </source>
</evidence>
<evidence type="ECO:0000256" key="3">
    <source>
        <dbReference type="ARBA" id="ARBA00023163"/>
    </source>
</evidence>
<dbReference type="Gene3D" id="1.10.10.60">
    <property type="entry name" value="Homeodomain-like"/>
    <property type="match status" value="1"/>
</dbReference>
<organism evidence="6 7">
    <name type="scientific">Mesorhizobium hungaricum</name>
    <dbReference type="NCBI Taxonomy" id="1566387"/>
    <lineage>
        <taxon>Bacteria</taxon>
        <taxon>Pseudomonadati</taxon>
        <taxon>Pseudomonadota</taxon>
        <taxon>Alphaproteobacteria</taxon>
        <taxon>Hyphomicrobiales</taxon>
        <taxon>Phyllobacteriaceae</taxon>
        <taxon>Mesorhizobium</taxon>
    </lineage>
</organism>
<reference evidence="6 7" key="1">
    <citation type="submission" date="2016-08" db="EMBL/GenBank/DDBJ databases">
        <title>Whole genome sequence of Mesorhizobium sp. strain UASWS1009 isolated from industrial sewage.</title>
        <authorList>
            <person name="Crovadore J."/>
            <person name="Calmin G."/>
            <person name="Chablais R."/>
            <person name="Cochard B."/>
            <person name="Lefort F."/>
        </authorList>
    </citation>
    <scope>NUCLEOTIDE SEQUENCE [LARGE SCALE GENOMIC DNA]</scope>
    <source>
        <strain evidence="6 7">UASWS1009</strain>
    </source>
</reference>
<dbReference type="SUPFAM" id="SSF46689">
    <property type="entry name" value="Homeodomain-like"/>
    <property type="match status" value="1"/>
</dbReference>
<dbReference type="AlphaFoldDB" id="A0A1C2DVW2"/>
<protein>
    <recommendedName>
        <fullName evidence="5">HTH araC/xylS-type domain-containing protein</fullName>
    </recommendedName>
</protein>
<dbReference type="PANTHER" id="PTHR46796:SF6">
    <property type="entry name" value="ARAC SUBFAMILY"/>
    <property type="match status" value="1"/>
</dbReference>
<dbReference type="PROSITE" id="PS01124">
    <property type="entry name" value="HTH_ARAC_FAMILY_2"/>
    <property type="match status" value="1"/>
</dbReference>
<dbReference type="Pfam" id="PF12833">
    <property type="entry name" value="HTH_18"/>
    <property type="match status" value="1"/>
</dbReference>
<keyword evidence="7" id="KW-1185">Reference proteome</keyword>
<dbReference type="Proteomes" id="UP000094412">
    <property type="component" value="Unassembled WGS sequence"/>
</dbReference>